<dbReference type="Proteomes" id="UP001381693">
    <property type="component" value="Unassembled WGS sequence"/>
</dbReference>
<gene>
    <name evidence="2" type="ORF">SK128_010455</name>
</gene>
<sequence>KQMANLHSLIATRSAPVGAIVGPTVGAAAVESVSAAAMDSTEDASAEGSTDGSSMTRSTHPWVENLKKKKVSCSEYCGGCCYGY</sequence>
<feature type="non-terminal residue" evidence="2">
    <location>
        <position position="1"/>
    </location>
</feature>
<dbReference type="AlphaFoldDB" id="A0AAN8XPN5"/>
<evidence type="ECO:0000313" key="2">
    <source>
        <dbReference type="EMBL" id="KAK7081935.1"/>
    </source>
</evidence>
<name>A0AAN8XPN5_HALRR</name>
<feature type="compositionally biased region" description="Polar residues" evidence="1">
    <location>
        <begin position="47"/>
        <end position="59"/>
    </location>
</feature>
<accession>A0AAN8XPN5</accession>
<reference evidence="2 3" key="1">
    <citation type="submission" date="2023-11" db="EMBL/GenBank/DDBJ databases">
        <title>Halocaridina rubra genome assembly.</title>
        <authorList>
            <person name="Smith C."/>
        </authorList>
    </citation>
    <scope>NUCLEOTIDE SEQUENCE [LARGE SCALE GENOMIC DNA]</scope>
    <source>
        <strain evidence="2">EP-1</strain>
        <tissue evidence="2">Whole</tissue>
    </source>
</reference>
<evidence type="ECO:0000313" key="3">
    <source>
        <dbReference type="Proteomes" id="UP001381693"/>
    </source>
</evidence>
<dbReference type="EMBL" id="JAXCGZ010004333">
    <property type="protein sequence ID" value="KAK7081935.1"/>
    <property type="molecule type" value="Genomic_DNA"/>
</dbReference>
<feature type="region of interest" description="Disordered" evidence="1">
    <location>
        <begin position="38"/>
        <end position="61"/>
    </location>
</feature>
<evidence type="ECO:0000256" key="1">
    <source>
        <dbReference type="SAM" id="MobiDB-lite"/>
    </source>
</evidence>
<comment type="caution">
    <text evidence="2">The sequence shown here is derived from an EMBL/GenBank/DDBJ whole genome shotgun (WGS) entry which is preliminary data.</text>
</comment>
<protein>
    <submittedName>
        <fullName evidence="2">Uncharacterized protein</fullName>
    </submittedName>
</protein>
<proteinExistence type="predicted"/>
<organism evidence="2 3">
    <name type="scientific">Halocaridina rubra</name>
    <name type="common">Hawaiian red shrimp</name>
    <dbReference type="NCBI Taxonomy" id="373956"/>
    <lineage>
        <taxon>Eukaryota</taxon>
        <taxon>Metazoa</taxon>
        <taxon>Ecdysozoa</taxon>
        <taxon>Arthropoda</taxon>
        <taxon>Crustacea</taxon>
        <taxon>Multicrustacea</taxon>
        <taxon>Malacostraca</taxon>
        <taxon>Eumalacostraca</taxon>
        <taxon>Eucarida</taxon>
        <taxon>Decapoda</taxon>
        <taxon>Pleocyemata</taxon>
        <taxon>Caridea</taxon>
        <taxon>Atyoidea</taxon>
        <taxon>Atyidae</taxon>
        <taxon>Halocaridina</taxon>
    </lineage>
</organism>
<keyword evidence="3" id="KW-1185">Reference proteome</keyword>